<evidence type="ECO:0000256" key="3">
    <source>
        <dbReference type="PROSITE-ProRule" id="PRU00023"/>
    </source>
</evidence>
<feature type="region of interest" description="Disordered" evidence="4">
    <location>
        <begin position="240"/>
        <end position="279"/>
    </location>
</feature>
<feature type="repeat" description="ANK" evidence="3">
    <location>
        <begin position="177"/>
        <end position="209"/>
    </location>
</feature>
<dbReference type="Gene3D" id="1.25.40.20">
    <property type="entry name" value="Ankyrin repeat-containing domain"/>
    <property type="match status" value="1"/>
</dbReference>
<gene>
    <name evidence="5" type="ORF">PAUS00366_LOCUS23195</name>
</gene>
<sequence>MKAHPSFMDDRIHSRGRGQCMGVYLFISNHSITLFDMQRGQETIMLQQIKKEASKNAFEEALRKQLQKPTLQELVGKSLPDSGKADENKKTTIPNSATRDPSKAAFRKTPGYVWPEYVSMYDQQFYFEYEDNVSPKTSKTVFENLNSHRAASLGKLSLLKEIAETQGRDQLFKIDHNGWRPIHEAARGGHADIIEYLVKEGAKPNERTNFNEGGSPLYWAKTDPIKNAKAIAMLEKYGGVDVPPLDKSKKGGKTDQKDLDTEKKTSDKDKDKDKDKQEM</sequence>
<name>A0A7S4EQX9_9STRA</name>
<accession>A0A7S4EQX9</accession>
<dbReference type="PANTHER" id="PTHR24126">
    <property type="entry name" value="ANKYRIN REPEAT, PH AND SEC7 DOMAIN CONTAINING PROTEIN SECG-RELATED"/>
    <property type="match status" value="1"/>
</dbReference>
<dbReference type="SUPFAM" id="SSF48403">
    <property type="entry name" value="Ankyrin repeat"/>
    <property type="match status" value="1"/>
</dbReference>
<dbReference type="AlphaFoldDB" id="A0A7S4EQX9"/>
<dbReference type="SMART" id="SM00248">
    <property type="entry name" value="ANK"/>
    <property type="match status" value="1"/>
</dbReference>
<dbReference type="PROSITE" id="PS50088">
    <property type="entry name" value="ANK_REPEAT"/>
    <property type="match status" value="1"/>
</dbReference>
<reference evidence="5" key="1">
    <citation type="submission" date="2021-01" db="EMBL/GenBank/DDBJ databases">
        <authorList>
            <person name="Corre E."/>
            <person name="Pelletier E."/>
            <person name="Niang G."/>
            <person name="Scheremetjew M."/>
            <person name="Finn R."/>
            <person name="Kale V."/>
            <person name="Holt S."/>
            <person name="Cochrane G."/>
            <person name="Meng A."/>
            <person name="Brown T."/>
            <person name="Cohen L."/>
        </authorList>
    </citation>
    <scope>NUCLEOTIDE SEQUENCE</scope>
    <source>
        <strain evidence="5">10249 10 AB</strain>
    </source>
</reference>
<dbReference type="PROSITE" id="PS50297">
    <property type="entry name" value="ANK_REP_REGION"/>
    <property type="match status" value="1"/>
</dbReference>
<organism evidence="5">
    <name type="scientific">Pseudo-nitzschia australis</name>
    <dbReference type="NCBI Taxonomy" id="44445"/>
    <lineage>
        <taxon>Eukaryota</taxon>
        <taxon>Sar</taxon>
        <taxon>Stramenopiles</taxon>
        <taxon>Ochrophyta</taxon>
        <taxon>Bacillariophyta</taxon>
        <taxon>Bacillariophyceae</taxon>
        <taxon>Bacillariophycidae</taxon>
        <taxon>Bacillariales</taxon>
        <taxon>Bacillariaceae</taxon>
        <taxon>Pseudo-nitzschia</taxon>
    </lineage>
</organism>
<keyword evidence="1" id="KW-0677">Repeat</keyword>
<dbReference type="PANTHER" id="PTHR24126:SF14">
    <property type="entry name" value="ANK_REP_REGION DOMAIN-CONTAINING PROTEIN"/>
    <property type="match status" value="1"/>
</dbReference>
<dbReference type="Pfam" id="PF12796">
    <property type="entry name" value="Ank_2"/>
    <property type="match status" value="1"/>
</dbReference>
<dbReference type="InterPro" id="IPR036770">
    <property type="entry name" value="Ankyrin_rpt-contain_sf"/>
</dbReference>
<dbReference type="EMBL" id="HBIX01035438">
    <property type="protein sequence ID" value="CAE0730409.1"/>
    <property type="molecule type" value="Transcribed_RNA"/>
</dbReference>
<proteinExistence type="predicted"/>
<feature type="region of interest" description="Disordered" evidence="4">
    <location>
        <begin position="72"/>
        <end position="104"/>
    </location>
</feature>
<evidence type="ECO:0000256" key="2">
    <source>
        <dbReference type="ARBA" id="ARBA00023043"/>
    </source>
</evidence>
<dbReference type="InterPro" id="IPR002110">
    <property type="entry name" value="Ankyrin_rpt"/>
</dbReference>
<evidence type="ECO:0000256" key="1">
    <source>
        <dbReference type="ARBA" id="ARBA00022737"/>
    </source>
</evidence>
<evidence type="ECO:0000256" key="4">
    <source>
        <dbReference type="SAM" id="MobiDB-lite"/>
    </source>
</evidence>
<evidence type="ECO:0000313" key="5">
    <source>
        <dbReference type="EMBL" id="CAE0730409.1"/>
    </source>
</evidence>
<keyword evidence="2 3" id="KW-0040">ANK repeat</keyword>
<protein>
    <submittedName>
        <fullName evidence="5">Uncharacterized protein</fullName>
    </submittedName>
</protein>
<feature type="compositionally biased region" description="Basic and acidic residues" evidence="4">
    <location>
        <begin position="244"/>
        <end position="279"/>
    </location>
</feature>